<gene>
    <name evidence="3" type="ORF">PZE19_18405</name>
</gene>
<dbReference type="Proteomes" id="UP001216907">
    <property type="component" value="Unassembled WGS sequence"/>
</dbReference>
<evidence type="ECO:0000256" key="2">
    <source>
        <dbReference type="ARBA" id="ARBA00022801"/>
    </source>
</evidence>
<dbReference type="EMBL" id="JARRAG010000002">
    <property type="protein sequence ID" value="MDG3005764.1"/>
    <property type="molecule type" value="Genomic_DNA"/>
</dbReference>
<dbReference type="InterPro" id="IPR033199">
    <property type="entry name" value="DDAH-like"/>
</dbReference>
<dbReference type="PANTHER" id="PTHR12737">
    <property type="entry name" value="DIMETHYLARGININE DIMETHYLAMINOHYDROLASE"/>
    <property type="match status" value="1"/>
</dbReference>
<keyword evidence="2" id="KW-0378">Hydrolase</keyword>
<name>A0ABT6FE55_9BACT</name>
<protein>
    <submittedName>
        <fullName evidence="3">Arginine deiminase-related protein</fullName>
    </submittedName>
</protein>
<proteinExistence type="inferred from homology"/>
<dbReference type="Gene3D" id="3.75.10.10">
    <property type="entry name" value="L-arginine/glycine Amidinotransferase, Chain A"/>
    <property type="match status" value="1"/>
</dbReference>
<comment type="caution">
    <text evidence="3">The sequence shown here is derived from an EMBL/GenBank/DDBJ whole genome shotgun (WGS) entry which is preliminary data.</text>
</comment>
<sequence>MSTAGNPRILMCPPDHFGIEYEINPWMSIQQGSDPERAAGQWRALERTLEDLGVAIDLMTPEKGLPDLVFTANAGLVYRDTFIASRFRFGVRQGETPHFEAWGRARGFEVLTPPEGMNFEGAGDALFCGETLFAGYRFRSDVRSHHWVGERLGVEVLPMELVDPRYYHLDTCFCPLEAGVAVYYPGAFDDYGRAVIRGRIPTLIEVRAEEAQSFSCNAVVVGRTVVLNQGAPALAADLQRLGYATRTLELSEFIKSGGSAKCLTLRVDGEEAAAWKAAGSAASP</sequence>
<dbReference type="SUPFAM" id="SSF55909">
    <property type="entry name" value="Pentein"/>
    <property type="match status" value="1"/>
</dbReference>
<comment type="similarity">
    <text evidence="1">Belongs to the DDAH family.</text>
</comment>
<keyword evidence="4" id="KW-1185">Reference proteome</keyword>
<dbReference type="Pfam" id="PF19420">
    <property type="entry name" value="DDAH_eukar"/>
    <property type="match status" value="1"/>
</dbReference>
<accession>A0ABT6FE55</accession>
<dbReference type="PANTHER" id="PTHR12737:SF9">
    <property type="entry name" value="DIMETHYLARGININASE"/>
    <property type="match status" value="1"/>
</dbReference>
<evidence type="ECO:0000313" key="3">
    <source>
        <dbReference type="EMBL" id="MDG3005764.1"/>
    </source>
</evidence>
<organism evidence="3 4">
    <name type="scientific">Paludisphaera mucosa</name>
    <dbReference type="NCBI Taxonomy" id="3030827"/>
    <lineage>
        <taxon>Bacteria</taxon>
        <taxon>Pseudomonadati</taxon>
        <taxon>Planctomycetota</taxon>
        <taxon>Planctomycetia</taxon>
        <taxon>Isosphaerales</taxon>
        <taxon>Isosphaeraceae</taxon>
        <taxon>Paludisphaera</taxon>
    </lineage>
</organism>
<evidence type="ECO:0000256" key="1">
    <source>
        <dbReference type="ARBA" id="ARBA00008532"/>
    </source>
</evidence>
<reference evidence="3 4" key="1">
    <citation type="submission" date="2023-03" db="EMBL/GenBank/DDBJ databases">
        <title>Paludisphaera mucosa sp. nov. a novel planctomycete from northern fen.</title>
        <authorList>
            <person name="Ivanova A."/>
        </authorList>
    </citation>
    <scope>NUCLEOTIDE SEQUENCE [LARGE SCALE GENOMIC DNA]</scope>
    <source>
        <strain evidence="3 4">Pla2</strain>
    </source>
</reference>
<evidence type="ECO:0000313" key="4">
    <source>
        <dbReference type="Proteomes" id="UP001216907"/>
    </source>
</evidence>